<dbReference type="EMBL" id="JAAGWG010000002">
    <property type="protein sequence ID" value="NEK84499.1"/>
    <property type="molecule type" value="Genomic_DNA"/>
</dbReference>
<name>A0A6L9VYE9_9ACTN</name>
<evidence type="ECO:0008006" key="4">
    <source>
        <dbReference type="Google" id="ProtNLM"/>
    </source>
</evidence>
<sequence length="125" mass="12792">MVTAASVVACLLLAGLAVLQLLLVAGRPLGRFAWGGQHDVLPRGLRVGSAVSVVLYAAFAVVILQAAGALVVLPEAVADVGIWVLTGYFALGVLMNGISRSRPERMLMTPVALLLAGCCLVVALG</sequence>
<keyword evidence="1" id="KW-0812">Transmembrane</keyword>
<reference evidence="2 3" key="1">
    <citation type="submission" date="2019-12" db="EMBL/GenBank/DDBJ databases">
        <title>the WGS of Blastococcus saxobsidens 67B17.</title>
        <authorList>
            <person name="Jiang Z."/>
        </authorList>
    </citation>
    <scope>NUCLEOTIDE SEQUENCE [LARGE SCALE GENOMIC DNA]</scope>
    <source>
        <strain evidence="2 3">67B17</strain>
    </source>
</reference>
<dbReference type="AlphaFoldDB" id="A0A6L9VYE9"/>
<evidence type="ECO:0000256" key="1">
    <source>
        <dbReference type="SAM" id="Phobius"/>
    </source>
</evidence>
<proteinExistence type="predicted"/>
<gene>
    <name evidence="2" type="ORF">GCU60_01795</name>
</gene>
<dbReference type="RefSeq" id="WP_163201912.1">
    <property type="nucleotide sequence ID" value="NZ_JAAGWG010000002.1"/>
</dbReference>
<feature type="transmembrane region" description="Helical" evidence="1">
    <location>
        <begin position="105"/>
        <end position="124"/>
    </location>
</feature>
<keyword evidence="1" id="KW-0472">Membrane</keyword>
<keyword evidence="1" id="KW-1133">Transmembrane helix</keyword>
<comment type="caution">
    <text evidence="2">The sequence shown here is derived from an EMBL/GenBank/DDBJ whole genome shotgun (WGS) entry which is preliminary data.</text>
</comment>
<feature type="transmembrane region" description="Helical" evidence="1">
    <location>
        <begin position="80"/>
        <end position="99"/>
    </location>
</feature>
<evidence type="ECO:0000313" key="3">
    <source>
        <dbReference type="Proteomes" id="UP000479241"/>
    </source>
</evidence>
<feature type="transmembrane region" description="Helical" evidence="1">
    <location>
        <begin position="50"/>
        <end position="73"/>
    </location>
</feature>
<dbReference type="Proteomes" id="UP000479241">
    <property type="component" value="Unassembled WGS sequence"/>
</dbReference>
<protein>
    <recommendedName>
        <fullName evidence="4">Integral membrane protein</fullName>
    </recommendedName>
</protein>
<organism evidence="2 3">
    <name type="scientific">Blastococcus saxobsidens</name>
    <dbReference type="NCBI Taxonomy" id="138336"/>
    <lineage>
        <taxon>Bacteria</taxon>
        <taxon>Bacillati</taxon>
        <taxon>Actinomycetota</taxon>
        <taxon>Actinomycetes</taxon>
        <taxon>Geodermatophilales</taxon>
        <taxon>Geodermatophilaceae</taxon>
        <taxon>Blastococcus</taxon>
    </lineage>
</organism>
<evidence type="ECO:0000313" key="2">
    <source>
        <dbReference type="EMBL" id="NEK84499.1"/>
    </source>
</evidence>
<accession>A0A6L9VYE9</accession>